<evidence type="ECO:0000256" key="3">
    <source>
        <dbReference type="ARBA" id="ARBA00022692"/>
    </source>
</evidence>
<evidence type="ECO:0000256" key="4">
    <source>
        <dbReference type="ARBA" id="ARBA00022989"/>
    </source>
</evidence>
<feature type="transmembrane region" description="Helical" evidence="6">
    <location>
        <begin position="67"/>
        <end position="86"/>
    </location>
</feature>
<dbReference type="Proteomes" id="UP001233314">
    <property type="component" value="Unassembled WGS sequence"/>
</dbReference>
<evidence type="ECO:0000256" key="2">
    <source>
        <dbReference type="ARBA" id="ARBA00022475"/>
    </source>
</evidence>
<reference evidence="8 9" key="1">
    <citation type="submission" date="2023-07" db="EMBL/GenBank/DDBJ databases">
        <title>Nocardioides sp. nov WY-20 isolated from soil.</title>
        <authorList>
            <person name="Liu B."/>
            <person name="Wan Y."/>
        </authorList>
    </citation>
    <scope>NUCLEOTIDE SEQUENCE [LARGE SCALE GENOMIC DNA]</scope>
    <source>
        <strain evidence="8 9">WY-20</strain>
    </source>
</reference>
<comment type="subcellular location">
    <subcellularLocation>
        <location evidence="1">Cell membrane</location>
        <topology evidence="1">Multi-pass membrane protein</topology>
    </subcellularLocation>
</comment>
<dbReference type="InterPro" id="IPR018076">
    <property type="entry name" value="T2SS_GspF_dom"/>
</dbReference>
<gene>
    <name evidence="8" type="ORF">Q5722_08940</name>
</gene>
<feature type="transmembrane region" description="Helical" evidence="6">
    <location>
        <begin position="210"/>
        <end position="229"/>
    </location>
</feature>
<evidence type="ECO:0000256" key="1">
    <source>
        <dbReference type="ARBA" id="ARBA00004651"/>
    </source>
</evidence>
<keyword evidence="9" id="KW-1185">Reference proteome</keyword>
<name>A0ABT9B0V2_9ACTN</name>
<feature type="domain" description="Type II secretion system protein GspF" evidence="7">
    <location>
        <begin position="143"/>
        <end position="225"/>
    </location>
</feature>
<proteinExistence type="predicted"/>
<dbReference type="EMBL" id="JAUQTA010000001">
    <property type="protein sequence ID" value="MDO7868491.1"/>
    <property type="molecule type" value="Genomic_DNA"/>
</dbReference>
<dbReference type="PANTHER" id="PTHR35007:SF4">
    <property type="entry name" value="CONSERVED TRANSMEMBRANE PROTEIN-RELATED"/>
    <property type="match status" value="1"/>
</dbReference>
<keyword evidence="4 6" id="KW-1133">Transmembrane helix</keyword>
<accession>A0ABT9B0V2</accession>
<evidence type="ECO:0000313" key="8">
    <source>
        <dbReference type="EMBL" id="MDO7868491.1"/>
    </source>
</evidence>
<keyword evidence="2" id="KW-1003">Cell membrane</keyword>
<feature type="transmembrane region" description="Helical" evidence="6">
    <location>
        <begin position="241"/>
        <end position="260"/>
    </location>
</feature>
<sequence>MTGATSGPLVVGVVAAGSAVALAWPASAAGLRLPSGRGARGVTALLGAGVLLVGWPGTRGHGDGAGVLALGPVLLCAAVVVGGAWLRRGAVRRREMARRGSEVLELCEELAGDLEAGAAPALALRRAASRWPVLGGPATAHALGGAVPEAWRELARRPGAADLHVVAAAWQVAEQSGAGLADALTAVADGLREQQRTRRLVASELASARATARLMAALPVLTLAVGSGAGDPVGFLLGTPAGLLCATAGLVLGFAGVAWIEAIAGAVERDAVWMLPGRGGSGAGG</sequence>
<dbReference type="Pfam" id="PF00482">
    <property type="entry name" value="T2SSF"/>
    <property type="match status" value="1"/>
</dbReference>
<dbReference type="RefSeq" id="WP_305027866.1">
    <property type="nucleotide sequence ID" value="NZ_JAUQTA010000001.1"/>
</dbReference>
<comment type="caution">
    <text evidence="8">The sequence shown here is derived from an EMBL/GenBank/DDBJ whole genome shotgun (WGS) entry which is preliminary data.</text>
</comment>
<evidence type="ECO:0000313" key="9">
    <source>
        <dbReference type="Proteomes" id="UP001233314"/>
    </source>
</evidence>
<dbReference type="PANTHER" id="PTHR35007">
    <property type="entry name" value="INTEGRAL MEMBRANE PROTEIN-RELATED"/>
    <property type="match status" value="1"/>
</dbReference>
<evidence type="ECO:0000259" key="7">
    <source>
        <dbReference type="Pfam" id="PF00482"/>
    </source>
</evidence>
<evidence type="ECO:0000256" key="6">
    <source>
        <dbReference type="SAM" id="Phobius"/>
    </source>
</evidence>
<evidence type="ECO:0000256" key="5">
    <source>
        <dbReference type="ARBA" id="ARBA00023136"/>
    </source>
</evidence>
<protein>
    <submittedName>
        <fullName evidence="8">Type II secretion system F family protein</fullName>
    </submittedName>
</protein>
<organism evidence="8 9">
    <name type="scientific">Nocardioides jiangxiensis</name>
    <dbReference type="NCBI Taxonomy" id="3064524"/>
    <lineage>
        <taxon>Bacteria</taxon>
        <taxon>Bacillati</taxon>
        <taxon>Actinomycetota</taxon>
        <taxon>Actinomycetes</taxon>
        <taxon>Propionibacteriales</taxon>
        <taxon>Nocardioidaceae</taxon>
        <taxon>Nocardioides</taxon>
    </lineage>
</organism>
<feature type="transmembrane region" description="Helical" evidence="6">
    <location>
        <begin position="6"/>
        <end position="26"/>
    </location>
</feature>
<keyword evidence="5 6" id="KW-0472">Membrane</keyword>
<keyword evidence="3 6" id="KW-0812">Transmembrane</keyword>